<sequence length="503" mass="60169">MQFQKPKMIENEEDLLMCKQHQQKIEFVLLDAQLQRNQRLLCKQCLQQKPSNSQIMDYQQLKQGFDKSQREKIQQYEPIIQPHIQCAESLQKSVSALKSRLILKTDYLLNLTQEWIMGIVNQVNKYSFFEELDKYISKQNSIVDQKVIFSFLKSFNRDVISKFTSCLQQLHDSHQTIPFQDIISYNQNLIEIQENEINGNLQTDLEIQRKNNLEREESCETYEGIFWDYLYDPPRQTKRKFNIIYTKNMEIKYTFEDGCIIRVDQIKDKSKKPDPLKNLEQIQFLQWIGQYSKNNQKTGKWQATWKCEILETVGGLYSEEGKKNGFWKELFKNYQTFCEVYEIGEYVNDEKIGNWKYIFAGKAIGGGIYQNGKKNGNWTELSDNFNNLSQVTNCGEYKLDTKIGRWEIYSRKDRYSYLLLFYIFLFRGEGEYNKDGLKNGKWVELSEDFSQDIFQSNEVIYEGNYINDKKNGLWNELKRKNFKSEFQKIREIYYLDFQKKNKK</sequence>
<accession>A0A8S1QWC4</accession>
<dbReference type="EMBL" id="CAJJDN010000123">
    <property type="protein sequence ID" value="CAD8119819.1"/>
    <property type="molecule type" value="Genomic_DNA"/>
</dbReference>
<evidence type="ECO:0000313" key="1">
    <source>
        <dbReference type="EMBL" id="CAD8119819.1"/>
    </source>
</evidence>
<dbReference type="AlphaFoldDB" id="A0A8S1QWC4"/>
<dbReference type="PANTHER" id="PTHR33706">
    <property type="entry name" value="MORN VARIANT REPEAT PROTEIN"/>
    <property type="match status" value="1"/>
</dbReference>
<name>A0A8S1QWC4_9CILI</name>
<reference evidence="1" key="1">
    <citation type="submission" date="2021-01" db="EMBL/GenBank/DDBJ databases">
        <authorList>
            <consortium name="Genoscope - CEA"/>
            <person name="William W."/>
        </authorList>
    </citation>
    <scope>NUCLEOTIDE SEQUENCE</scope>
</reference>
<comment type="caution">
    <text evidence="1">The sequence shown here is derived from an EMBL/GenBank/DDBJ whole genome shotgun (WGS) entry which is preliminary data.</text>
</comment>
<keyword evidence="2" id="KW-1185">Reference proteome</keyword>
<protein>
    <submittedName>
        <fullName evidence="1">Uncharacterized protein</fullName>
    </submittedName>
</protein>
<dbReference type="Proteomes" id="UP000692954">
    <property type="component" value="Unassembled WGS sequence"/>
</dbReference>
<proteinExistence type="predicted"/>
<gene>
    <name evidence="1" type="ORF">PSON_ATCC_30995.1.T1230008</name>
</gene>
<evidence type="ECO:0000313" key="2">
    <source>
        <dbReference type="Proteomes" id="UP000692954"/>
    </source>
</evidence>
<dbReference type="PANTHER" id="PTHR33706:SF1">
    <property type="entry name" value="TPR REPEAT PROTEIN"/>
    <property type="match status" value="1"/>
</dbReference>
<organism evidence="1 2">
    <name type="scientific">Paramecium sonneborni</name>
    <dbReference type="NCBI Taxonomy" id="65129"/>
    <lineage>
        <taxon>Eukaryota</taxon>
        <taxon>Sar</taxon>
        <taxon>Alveolata</taxon>
        <taxon>Ciliophora</taxon>
        <taxon>Intramacronucleata</taxon>
        <taxon>Oligohymenophorea</taxon>
        <taxon>Peniculida</taxon>
        <taxon>Parameciidae</taxon>
        <taxon>Paramecium</taxon>
    </lineage>
</organism>